<dbReference type="SMART" id="SM00086">
    <property type="entry name" value="PAC"/>
    <property type="match status" value="2"/>
</dbReference>
<comment type="caution">
    <text evidence="6">The sequence shown here is derived from an EMBL/GenBank/DDBJ whole genome shotgun (WGS) entry which is preliminary data.</text>
</comment>
<evidence type="ECO:0000259" key="5">
    <source>
        <dbReference type="PROSITE" id="PS50113"/>
    </source>
</evidence>
<dbReference type="EMBL" id="WTYA01000001">
    <property type="protein sequence ID" value="MXP27593.1"/>
    <property type="molecule type" value="Genomic_DNA"/>
</dbReference>
<dbReference type="InterPro" id="IPR000014">
    <property type="entry name" value="PAS"/>
</dbReference>
<evidence type="ECO:0000313" key="7">
    <source>
        <dbReference type="Proteomes" id="UP000439780"/>
    </source>
</evidence>
<keyword evidence="1" id="KW-0807">Transducer</keyword>
<sequence length="364" mass="41177">MEGVTMDGSSKYQAALNALNRTHLLAEFDLAGNVPWANELFLEATGYQLAEIEGRGHRMFCDIAYSKTPQYREFWDKLALGRSHDGTYQRYGKNGNPAVLRATYNPILDEHGHPTSVLKVATDITAERLREANFEAISQEMNRSHAIIQFSLEGHILEVNDAFISLFGYRRSELIGRHHRILAKPSYAASIEYQQFWDRLGRGECDQRRYCRVDSKGRDVWIQATYSPILDLDGRPTRVIKFANDISREIDLERQAQIRLRDSEALRDEMSARRNELEQSMAEIDHVVKIIANITAQTKMLAINAAIEAARAGEHGRGFAVVANEVKTLADATRRSTDQATAMLNRRGRANVQDEVEPDSVRAA</sequence>
<dbReference type="InterPro" id="IPR013767">
    <property type="entry name" value="PAS_fold"/>
</dbReference>
<name>A0A845AEE6_9SPHN</name>
<dbReference type="GO" id="GO:0004888">
    <property type="term" value="F:transmembrane signaling receptor activity"/>
    <property type="evidence" value="ECO:0007669"/>
    <property type="project" value="InterPro"/>
</dbReference>
<dbReference type="Pfam" id="PF08447">
    <property type="entry name" value="PAS_3"/>
    <property type="match status" value="1"/>
</dbReference>
<dbReference type="CDD" id="cd00130">
    <property type="entry name" value="PAS"/>
    <property type="match status" value="2"/>
</dbReference>
<dbReference type="InterPro" id="IPR050903">
    <property type="entry name" value="Bact_Chemotaxis_MeTrfase"/>
</dbReference>
<organism evidence="6 7">
    <name type="scientific">Qipengyuania algicida</name>
    <dbReference type="NCBI Taxonomy" id="1836209"/>
    <lineage>
        <taxon>Bacteria</taxon>
        <taxon>Pseudomonadati</taxon>
        <taxon>Pseudomonadota</taxon>
        <taxon>Alphaproteobacteria</taxon>
        <taxon>Sphingomonadales</taxon>
        <taxon>Erythrobacteraceae</taxon>
        <taxon>Qipengyuania</taxon>
    </lineage>
</organism>
<dbReference type="AlphaFoldDB" id="A0A845AEE6"/>
<dbReference type="InterPro" id="IPR001610">
    <property type="entry name" value="PAC"/>
</dbReference>
<dbReference type="PROSITE" id="PS50112">
    <property type="entry name" value="PAS"/>
    <property type="match status" value="1"/>
</dbReference>
<dbReference type="PROSITE" id="PS50111">
    <property type="entry name" value="CHEMOTAXIS_TRANSDUC_2"/>
    <property type="match status" value="1"/>
</dbReference>
<dbReference type="InterPro" id="IPR035965">
    <property type="entry name" value="PAS-like_dom_sf"/>
</dbReference>
<evidence type="ECO:0000259" key="4">
    <source>
        <dbReference type="PROSITE" id="PS50112"/>
    </source>
</evidence>
<dbReference type="InterPro" id="IPR000700">
    <property type="entry name" value="PAS-assoc_C"/>
</dbReference>
<feature type="domain" description="PAC" evidence="5">
    <location>
        <begin position="82"/>
        <end position="136"/>
    </location>
</feature>
<dbReference type="Pfam" id="PF00015">
    <property type="entry name" value="MCPsignal"/>
    <property type="match status" value="1"/>
</dbReference>
<dbReference type="Proteomes" id="UP000439780">
    <property type="component" value="Unassembled WGS sequence"/>
</dbReference>
<dbReference type="OrthoDB" id="354287at2"/>
<dbReference type="InterPro" id="IPR004089">
    <property type="entry name" value="MCPsignal_dom"/>
</dbReference>
<keyword evidence="7" id="KW-1185">Reference proteome</keyword>
<dbReference type="PANTHER" id="PTHR24422">
    <property type="entry name" value="CHEMOTAXIS PROTEIN METHYLTRANSFERASE"/>
    <property type="match status" value="1"/>
</dbReference>
<dbReference type="NCBIfam" id="TIGR00229">
    <property type="entry name" value="sensory_box"/>
    <property type="match status" value="2"/>
</dbReference>
<dbReference type="PRINTS" id="PR00260">
    <property type="entry name" value="CHEMTRNSDUCR"/>
</dbReference>
<dbReference type="GO" id="GO:0006355">
    <property type="term" value="P:regulation of DNA-templated transcription"/>
    <property type="evidence" value="ECO:0007669"/>
    <property type="project" value="InterPro"/>
</dbReference>
<dbReference type="Gene3D" id="1.10.287.950">
    <property type="entry name" value="Methyl-accepting chemotaxis protein"/>
    <property type="match status" value="1"/>
</dbReference>
<proteinExistence type="predicted"/>
<reference evidence="6 7" key="1">
    <citation type="submission" date="2019-12" db="EMBL/GenBank/DDBJ databases">
        <title>Genomic-based taxomic classification of the family Erythrobacteraceae.</title>
        <authorList>
            <person name="Xu L."/>
        </authorList>
    </citation>
    <scope>NUCLEOTIDE SEQUENCE [LARGE SCALE GENOMIC DNA]</scope>
    <source>
        <strain evidence="6 7">KEMB 9005-328</strain>
    </source>
</reference>
<feature type="domain" description="Methyl-accepting transducer" evidence="3">
    <location>
        <begin position="275"/>
        <end position="344"/>
    </location>
</feature>
<evidence type="ECO:0000256" key="2">
    <source>
        <dbReference type="SAM" id="MobiDB-lite"/>
    </source>
</evidence>
<evidence type="ECO:0000313" key="6">
    <source>
        <dbReference type="EMBL" id="MXP27593.1"/>
    </source>
</evidence>
<dbReference type="SUPFAM" id="SSF55785">
    <property type="entry name" value="PYP-like sensor domain (PAS domain)"/>
    <property type="match status" value="2"/>
</dbReference>
<dbReference type="SMART" id="SM00091">
    <property type="entry name" value="PAS"/>
    <property type="match status" value="2"/>
</dbReference>
<dbReference type="InterPro" id="IPR004090">
    <property type="entry name" value="Chemotax_Me-accpt_rcpt"/>
</dbReference>
<dbReference type="Gene3D" id="3.30.450.20">
    <property type="entry name" value="PAS domain"/>
    <property type="match status" value="2"/>
</dbReference>
<feature type="domain" description="PAS" evidence="4">
    <location>
        <begin position="130"/>
        <end position="177"/>
    </location>
</feature>
<dbReference type="PANTHER" id="PTHR24422:SF10">
    <property type="entry name" value="CHEMOTAXIS PROTEIN METHYLTRANSFERASE 2"/>
    <property type="match status" value="1"/>
</dbReference>
<accession>A0A845AEE6</accession>
<dbReference type="GO" id="GO:0016020">
    <property type="term" value="C:membrane"/>
    <property type="evidence" value="ECO:0007669"/>
    <property type="project" value="InterPro"/>
</dbReference>
<dbReference type="InterPro" id="IPR013655">
    <property type="entry name" value="PAS_fold_3"/>
</dbReference>
<evidence type="ECO:0000256" key="1">
    <source>
        <dbReference type="PROSITE-ProRule" id="PRU00284"/>
    </source>
</evidence>
<dbReference type="PROSITE" id="PS50113">
    <property type="entry name" value="PAC"/>
    <property type="match status" value="2"/>
</dbReference>
<feature type="domain" description="PAC" evidence="5">
    <location>
        <begin position="204"/>
        <end position="258"/>
    </location>
</feature>
<dbReference type="GO" id="GO:0006935">
    <property type="term" value="P:chemotaxis"/>
    <property type="evidence" value="ECO:0007669"/>
    <property type="project" value="InterPro"/>
</dbReference>
<gene>
    <name evidence="6" type="ORF">GRI58_01995</name>
</gene>
<evidence type="ECO:0000259" key="3">
    <source>
        <dbReference type="PROSITE" id="PS50111"/>
    </source>
</evidence>
<protein>
    <submittedName>
        <fullName evidence="6">PAS domain S-box protein</fullName>
    </submittedName>
</protein>
<dbReference type="GO" id="GO:0007165">
    <property type="term" value="P:signal transduction"/>
    <property type="evidence" value="ECO:0007669"/>
    <property type="project" value="UniProtKB-KW"/>
</dbReference>
<dbReference type="SUPFAM" id="SSF58104">
    <property type="entry name" value="Methyl-accepting chemotaxis protein (MCP) signaling domain"/>
    <property type="match status" value="1"/>
</dbReference>
<dbReference type="Pfam" id="PF00989">
    <property type="entry name" value="PAS"/>
    <property type="match status" value="1"/>
</dbReference>
<feature type="region of interest" description="Disordered" evidence="2">
    <location>
        <begin position="345"/>
        <end position="364"/>
    </location>
</feature>